<dbReference type="EMBL" id="JYIW01000026">
    <property type="protein sequence ID" value="KJL27954.1"/>
    <property type="molecule type" value="Genomic_DNA"/>
</dbReference>
<feature type="region of interest" description="Disordered" evidence="1">
    <location>
        <begin position="25"/>
        <end position="47"/>
    </location>
</feature>
<feature type="signal peptide" evidence="2">
    <location>
        <begin position="1"/>
        <end position="27"/>
    </location>
</feature>
<dbReference type="OrthoDB" id="5071377at2"/>
<dbReference type="AlphaFoldDB" id="A0A0F0L5J1"/>
<organism evidence="3 4">
    <name type="scientific">Microbacterium oxydans</name>
    <dbReference type="NCBI Taxonomy" id="82380"/>
    <lineage>
        <taxon>Bacteria</taxon>
        <taxon>Bacillati</taxon>
        <taxon>Actinomycetota</taxon>
        <taxon>Actinomycetes</taxon>
        <taxon>Micrococcales</taxon>
        <taxon>Microbacteriaceae</taxon>
        <taxon>Microbacterium</taxon>
    </lineage>
</organism>
<reference evidence="3 4" key="1">
    <citation type="submission" date="2015-02" db="EMBL/GenBank/DDBJ databases">
        <title>Draft genome sequences of ten Microbacterium spp. with emphasis on heavy metal contaminated environments.</title>
        <authorList>
            <person name="Corretto E."/>
        </authorList>
    </citation>
    <scope>NUCLEOTIDE SEQUENCE [LARGE SCALE GENOMIC DNA]</scope>
    <source>
        <strain evidence="3 4">BEL4b</strain>
    </source>
</reference>
<gene>
    <name evidence="3" type="ORF">RS83_03015</name>
</gene>
<keyword evidence="2" id="KW-0732">Signal</keyword>
<dbReference type="PATRIC" id="fig|82380.11.peg.3050"/>
<dbReference type="PROSITE" id="PS51257">
    <property type="entry name" value="PROKAR_LIPOPROTEIN"/>
    <property type="match status" value="1"/>
</dbReference>
<accession>A0A0F0L5J1</accession>
<evidence type="ECO:0000256" key="2">
    <source>
        <dbReference type="SAM" id="SignalP"/>
    </source>
</evidence>
<evidence type="ECO:0008006" key="5">
    <source>
        <dbReference type="Google" id="ProtNLM"/>
    </source>
</evidence>
<proteinExistence type="predicted"/>
<dbReference type="RefSeq" id="WP_045280292.1">
    <property type="nucleotide sequence ID" value="NZ_JYIW01000026.1"/>
</dbReference>
<feature type="chain" id="PRO_5002444890" description="Lipoprotein" evidence="2">
    <location>
        <begin position="28"/>
        <end position="158"/>
    </location>
</feature>
<protein>
    <recommendedName>
        <fullName evidence="5">Lipoprotein</fullName>
    </recommendedName>
</protein>
<sequence length="158" mass="15836">MNRRLAALTIAAVAVLGLTACSGTPGAPEDTASSNQTAAPTAESSDQSIADACASAAAQVQDATKDLTSIDMTTATADPQGTIDTFTQSVDAIGTAAESIANPEVKEAVSAIYEDFGAMRDVLSKVLIDHDPSAVSEWASVSADVQESATAIGTLCAG</sequence>
<evidence type="ECO:0000256" key="1">
    <source>
        <dbReference type="SAM" id="MobiDB-lite"/>
    </source>
</evidence>
<feature type="compositionally biased region" description="Polar residues" evidence="1">
    <location>
        <begin position="31"/>
        <end position="43"/>
    </location>
</feature>
<dbReference type="Proteomes" id="UP000033640">
    <property type="component" value="Unassembled WGS sequence"/>
</dbReference>
<evidence type="ECO:0000313" key="4">
    <source>
        <dbReference type="Proteomes" id="UP000033640"/>
    </source>
</evidence>
<comment type="caution">
    <text evidence="3">The sequence shown here is derived from an EMBL/GenBank/DDBJ whole genome shotgun (WGS) entry which is preliminary data.</text>
</comment>
<evidence type="ECO:0000313" key="3">
    <source>
        <dbReference type="EMBL" id="KJL27954.1"/>
    </source>
</evidence>
<name>A0A0F0L5J1_9MICO</name>